<dbReference type="Pfam" id="PF13440">
    <property type="entry name" value="Polysacc_synt_3"/>
    <property type="match status" value="1"/>
</dbReference>
<evidence type="ECO:0000256" key="5">
    <source>
        <dbReference type="ARBA" id="ARBA00023136"/>
    </source>
</evidence>
<evidence type="ECO:0000256" key="4">
    <source>
        <dbReference type="ARBA" id="ARBA00022989"/>
    </source>
</evidence>
<evidence type="ECO:0000256" key="6">
    <source>
        <dbReference type="SAM" id="Phobius"/>
    </source>
</evidence>
<dbReference type="PANTHER" id="PTHR30250">
    <property type="entry name" value="PST FAMILY PREDICTED COLANIC ACID TRANSPORTER"/>
    <property type="match status" value="1"/>
</dbReference>
<keyword evidence="3 6" id="KW-0812">Transmembrane</keyword>
<proteinExistence type="predicted"/>
<evidence type="ECO:0000256" key="2">
    <source>
        <dbReference type="ARBA" id="ARBA00022475"/>
    </source>
</evidence>
<organism evidence="7 8">
    <name type="scientific">Pseudomonas helleri</name>
    <dbReference type="NCBI Taxonomy" id="1608996"/>
    <lineage>
        <taxon>Bacteria</taxon>
        <taxon>Pseudomonadati</taxon>
        <taxon>Pseudomonadota</taxon>
        <taxon>Gammaproteobacteria</taxon>
        <taxon>Pseudomonadales</taxon>
        <taxon>Pseudomonadaceae</taxon>
        <taxon>Pseudomonas</taxon>
    </lineage>
</organism>
<comment type="caution">
    <text evidence="7">The sequence shown here is derived from an EMBL/GenBank/DDBJ whole genome shotgun (WGS) entry which is preliminary data.</text>
</comment>
<dbReference type="InterPro" id="IPR050833">
    <property type="entry name" value="Poly_Biosynth_Transport"/>
</dbReference>
<dbReference type="PANTHER" id="PTHR30250:SF28">
    <property type="entry name" value="POLYSACCHARIDE BIOSYNTHESIS PROTEIN"/>
    <property type="match status" value="1"/>
</dbReference>
<gene>
    <name evidence="7" type="ORF">GHO37_15030</name>
</gene>
<keyword evidence="5 6" id="KW-0472">Membrane</keyword>
<reference evidence="7 8" key="1">
    <citation type="submission" date="2019-10" db="EMBL/GenBank/DDBJ databases">
        <title>Evaluation of single-gene subtyping targets for Pseudomonas.</title>
        <authorList>
            <person name="Reichler S.J."/>
            <person name="Orsi R.H."/>
            <person name="Wiedmann M."/>
            <person name="Martin N.H."/>
            <person name="Murphy S.I."/>
        </authorList>
    </citation>
    <scope>NUCLEOTIDE SEQUENCE [LARGE SCALE GENOMIC DNA]</scope>
    <source>
        <strain evidence="7 8">FSL R10-2932</strain>
    </source>
</reference>
<feature type="transmembrane region" description="Helical" evidence="6">
    <location>
        <begin position="122"/>
        <end position="144"/>
    </location>
</feature>
<feature type="transmembrane region" description="Helical" evidence="6">
    <location>
        <begin position="251"/>
        <end position="269"/>
    </location>
</feature>
<accession>A0A7X1WW51</accession>
<feature type="transmembrane region" description="Helical" evidence="6">
    <location>
        <begin position="12"/>
        <end position="38"/>
    </location>
</feature>
<evidence type="ECO:0000256" key="1">
    <source>
        <dbReference type="ARBA" id="ARBA00004651"/>
    </source>
</evidence>
<evidence type="ECO:0000313" key="7">
    <source>
        <dbReference type="EMBL" id="MQT75613.1"/>
    </source>
</evidence>
<feature type="transmembrane region" description="Helical" evidence="6">
    <location>
        <begin position="50"/>
        <end position="75"/>
    </location>
</feature>
<dbReference type="RefSeq" id="WP_153438501.1">
    <property type="nucleotide sequence ID" value="NZ_WIWF01000055.1"/>
</dbReference>
<evidence type="ECO:0000313" key="8">
    <source>
        <dbReference type="Proteomes" id="UP000447574"/>
    </source>
</evidence>
<protein>
    <submittedName>
        <fullName evidence="7">Oligosaccharide flippase family protein</fullName>
    </submittedName>
</protein>
<dbReference type="EMBL" id="WIWF01000055">
    <property type="protein sequence ID" value="MQT75613.1"/>
    <property type="molecule type" value="Genomic_DNA"/>
</dbReference>
<comment type="subcellular location">
    <subcellularLocation>
        <location evidence="1">Cell membrane</location>
        <topology evidence="1">Multi-pass membrane protein</topology>
    </subcellularLocation>
</comment>
<keyword evidence="4 6" id="KW-1133">Transmembrane helix</keyword>
<sequence>MLNYVNRLTKSGFVRNVAIVATGTAGAQAIAIAFAPIITRMYGPEVFGSMGTFIAILEIISPFAALSYPIAMVLPKNDSDAIALGKLSLSIALFTSLITAMILALFKEPIVNTFNLQMIEPYLILLPLTMFFSVSMAVAGQWTIRKKLFKLKARAAILQSLLVNTAKSGLGIINPTAIILIGMTSLGYLIHTLLLWAGIKLANKETTYPDEHQYLPQNKYKLFEQLKIYKEFAYFRTPQIFLSSIGQSLPILMLANLFTPAAVGFYILARTVLFVPSNLIGSSVADVFYPKFVETIRNGDSGKNLLLKSCISLASVGAVPYITLIVCGPWLFSLIFGADWKEAGEYARWMSIWLFLVLITRPIIAAIPALSLQGLFLLFEGTALLVRAAAIMVGYFWIGTALSAVIAFSLSNLIIYAVLTIIVIKKA</sequence>
<name>A0A7X1WW51_9PSED</name>
<dbReference type="Proteomes" id="UP000447574">
    <property type="component" value="Unassembled WGS sequence"/>
</dbReference>
<evidence type="ECO:0000256" key="3">
    <source>
        <dbReference type="ARBA" id="ARBA00022692"/>
    </source>
</evidence>
<feature type="transmembrane region" description="Helical" evidence="6">
    <location>
        <begin position="404"/>
        <end position="424"/>
    </location>
</feature>
<feature type="transmembrane region" description="Helical" evidence="6">
    <location>
        <begin position="87"/>
        <end position="106"/>
    </location>
</feature>
<keyword evidence="2" id="KW-1003">Cell membrane</keyword>
<dbReference type="GO" id="GO:0005886">
    <property type="term" value="C:plasma membrane"/>
    <property type="evidence" value="ECO:0007669"/>
    <property type="project" value="UniProtKB-SubCell"/>
</dbReference>
<feature type="transmembrane region" description="Helical" evidence="6">
    <location>
        <begin position="177"/>
        <end position="199"/>
    </location>
</feature>
<feature type="transmembrane region" description="Helical" evidence="6">
    <location>
        <begin position="377"/>
        <end position="398"/>
    </location>
</feature>
<feature type="transmembrane region" description="Helical" evidence="6">
    <location>
        <begin position="305"/>
        <end position="332"/>
    </location>
</feature>
<dbReference type="AlphaFoldDB" id="A0A7X1WW51"/>
<feature type="transmembrane region" description="Helical" evidence="6">
    <location>
        <begin position="352"/>
        <end position="370"/>
    </location>
</feature>